<dbReference type="Pfam" id="PF10531">
    <property type="entry name" value="SLBB"/>
    <property type="match status" value="1"/>
</dbReference>
<dbReference type="RefSeq" id="WP_204916450.1">
    <property type="nucleotide sequence ID" value="NZ_BAAAQP010000011.1"/>
</dbReference>
<dbReference type="Gene3D" id="1.10.150.320">
    <property type="entry name" value="Photosystem II 12 kDa extrinsic protein"/>
    <property type="match status" value="1"/>
</dbReference>
<dbReference type="Gene3D" id="3.10.560.10">
    <property type="entry name" value="Outer membrane lipoprotein wza domain like"/>
    <property type="match status" value="1"/>
</dbReference>
<protein>
    <submittedName>
        <fullName evidence="4">ComEA protein</fullName>
    </submittedName>
</protein>
<dbReference type="InterPro" id="IPR051675">
    <property type="entry name" value="Endo/Exo/Phosphatase_dom_1"/>
</dbReference>
<name>A0ABS2RFN8_9ACTN</name>
<dbReference type="NCBIfam" id="TIGR00426">
    <property type="entry name" value="competence protein ComEA helix-hairpin-helix repeat region"/>
    <property type="match status" value="1"/>
</dbReference>
<feature type="compositionally biased region" description="Low complexity" evidence="1">
    <location>
        <begin position="37"/>
        <end position="50"/>
    </location>
</feature>
<keyword evidence="2" id="KW-0472">Membrane</keyword>
<dbReference type="InterPro" id="IPR019554">
    <property type="entry name" value="Soluble_ligand-bd"/>
</dbReference>
<comment type="caution">
    <text evidence="4">The sequence shown here is derived from an EMBL/GenBank/DDBJ whole genome shotgun (WGS) entry which is preliminary data.</text>
</comment>
<keyword evidence="2" id="KW-1133">Transmembrane helix</keyword>
<dbReference type="InterPro" id="IPR003583">
    <property type="entry name" value="Hlx-hairpin-Hlx_DNA-bd_motif"/>
</dbReference>
<sequence length="338" mass="35166">MVGRRGREDPLLAAEVRERLAHILAENGPRRARAVGTTSSPPLTSTALVTGSRQRQPKGRAVAGDGHAGKVTATPFTARRIDPPPLEPSEYWDDEEPVSAPPQRRTRESRPVGAGSPATTEQLDLPPMPEPLRARFTRTHLVVLCVLALIGIAAAGWSVLRARPVALATPVSSPPAAAATPVNTPVPTPTMIMVHVLGAVRKPGVVSLPQGARVADALHAAGGLTRDARPGSLNLAQILSDGQQVLVGTTRDPAGEVRDGNGAAGGTGTGSDGSGAMVDLNTATAQQLEDLPGVGPVTADKILAWRTEHGRFTRVEELQEVAGIGPKTFADIAPHVRV</sequence>
<keyword evidence="2" id="KW-0812">Transmembrane</keyword>
<evidence type="ECO:0000313" key="5">
    <source>
        <dbReference type="Proteomes" id="UP000704762"/>
    </source>
</evidence>
<feature type="compositionally biased region" description="Gly residues" evidence="1">
    <location>
        <begin position="262"/>
        <end position="273"/>
    </location>
</feature>
<feature type="region of interest" description="Disordered" evidence="1">
    <location>
        <begin position="251"/>
        <end position="275"/>
    </location>
</feature>
<keyword evidence="5" id="KW-1185">Reference proteome</keyword>
<feature type="domain" description="Helix-hairpin-helix DNA-binding motif class 1" evidence="3">
    <location>
        <begin position="286"/>
        <end position="305"/>
    </location>
</feature>
<evidence type="ECO:0000256" key="2">
    <source>
        <dbReference type="SAM" id="Phobius"/>
    </source>
</evidence>
<dbReference type="PANTHER" id="PTHR21180:SF32">
    <property type="entry name" value="ENDONUCLEASE_EXONUCLEASE_PHOSPHATASE FAMILY DOMAIN-CONTAINING PROTEIN 1"/>
    <property type="match status" value="1"/>
</dbReference>
<dbReference type="Proteomes" id="UP000704762">
    <property type="component" value="Unassembled WGS sequence"/>
</dbReference>
<proteinExistence type="predicted"/>
<reference evidence="4 5" key="1">
    <citation type="submission" date="2021-01" db="EMBL/GenBank/DDBJ databases">
        <title>Sequencing the genomes of 1000 actinobacteria strains.</title>
        <authorList>
            <person name="Klenk H.-P."/>
        </authorList>
    </citation>
    <scope>NUCLEOTIDE SEQUENCE [LARGE SCALE GENOMIC DNA]</scope>
    <source>
        <strain evidence="4 5">DSM 18662</strain>
    </source>
</reference>
<dbReference type="InterPro" id="IPR010994">
    <property type="entry name" value="RuvA_2-like"/>
</dbReference>
<feature type="region of interest" description="Disordered" evidence="1">
    <location>
        <begin position="31"/>
        <end position="130"/>
    </location>
</feature>
<dbReference type="PANTHER" id="PTHR21180">
    <property type="entry name" value="ENDONUCLEASE/EXONUCLEASE/PHOSPHATASE FAMILY DOMAIN-CONTAINING PROTEIN 1"/>
    <property type="match status" value="1"/>
</dbReference>
<dbReference type="SMART" id="SM00278">
    <property type="entry name" value="HhH1"/>
    <property type="match status" value="2"/>
</dbReference>
<dbReference type="SUPFAM" id="SSF47781">
    <property type="entry name" value="RuvA domain 2-like"/>
    <property type="match status" value="1"/>
</dbReference>
<dbReference type="Pfam" id="PF12836">
    <property type="entry name" value="HHH_3"/>
    <property type="match status" value="1"/>
</dbReference>
<accession>A0ABS2RFN8</accession>
<evidence type="ECO:0000259" key="3">
    <source>
        <dbReference type="SMART" id="SM00278"/>
    </source>
</evidence>
<evidence type="ECO:0000256" key="1">
    <source>
        <dbReference type="SAM" id="MobiDB-lite"/>
    </source>
</evidence>
<dbReference type="EMBL" id="JAFBCF010000001">
    <property type="protein sequence ID" value="MBM7797818.1"/>
    <property type="molecule type" value="Genomic_DNA"/>
</dbReference>
<feature type="transmembrane region" description="Helical" evidence="2">
    <location>
        <begin position="141"/>
        <end position="160"/>
    </location>
</feature>
<dbReference type="InterPro" id="IPR004509">
    <property type="entry name" value="Competence_ComEA_HhH"/>
</dbReference>
<gene>
    <name evidence="4" type="ORF">JOE57_000739</name>
</gene>
<organism evidence="4 5">
    <name type="scientific">Microlunatus panaciterrae</name>
    <dbReference type="NCBI Taxonomy" id="400768"/>
    <lineage>
        <taxon>Bacteria</taxon>
        <taxon>Bacillati</taxon>
        <taxon>Actinomycetota</taxon>
        <taxon>Actinomycetes</taxon>
        <taxon>Propionibacteriales</taxon>
        <taxon>Propionibacteriaceae</taxon>
        <taxon>Microlunatus</taxon>
    </lineage>
</organism>
<feature type="domain" description="Helix-hairpin-helix DNA-binding motif class 1" evidence="3">
    <location>
        <begin position="316"/>
        <end position="335"/>
    </location>
</feature>
<evidence type="ECO:0000313" key="4">
    <source>
        <dbReference type="EMBL" id="MBM7797818.1"/>
    </source>
</evidence>